<organism evidence="2 3">
    <name type="scientific">Hydrogenibacillus schlegelii</name>
    <name type="common">Bacillus schlegelii</name>
    <dbReference type="NCBI Taxonomy" id="1484"/>
    <lineage>
        <taxon>Bacteria</taxon>
        <taxon>Bacillati</taxon>
        <taxon>Bacillota</taxon>
        <taxon>Bacilli</taxon>
        <taxon>Bacillales</taxon>
        <taxon>Bacillales Family X. Incertae Sedis</taxon>
        <taxon>Hydrogenibacillus</taxon>
    </lineage>
</organism>
<evidence type="ECO:0000313" key="3">
    <source>
        <dbReference type="Proteomes" id="UP000748108"/>
    </source>
</evidence>
<proteinExistence type="predicted"/>
<dbReference type="InterPro" id="IPR016047">
    <property type="entry name" value="M23ase_b-sheet_dom"/>
</dbReference>
<dbReference type="SUPFAM" id="SSF51261">
    <property type="entry name" value="Duplicated hybrid motif"/>
    <property type="match status" value="1"/>
</dbReference>
<feature type="domain" description="M23ase beta-sheet core" evidence="1">
    <location>
        <begin position="89"/>
        <end position="167"/>
    </location>
</feature>
<dbReference type="InterPro" id="IPR011055">
    <property type="entry name" value="Dup_hybrid_motif"/>
</dbReference>
<dbReference type="Gene3D" id="2.70.70.10">
    <property type="entry name" value="Glucose Permease (Domain IIA)"/>
    <property type="match status" value="1"/>
</dbReference>
<comment type="caution">
    <text evidence="2">The sequence shown here is derived from an EMBL/GenBank/DDBJ whole genome shotgun (WGS) entry which is preliminary data.</text>
</comment>
<evidence type="ECO:0000313" key="2">
    <source>
        <dbReference type="EMBL" id="MBT9281749.1"/>
    </source>
</evidence>
<dbReference type="EMBL" id="JAHHQF010000043">
    <property type="protein sequence ID" value="MBT9281749.1"/>
    <property type="molecule type" value="Genomic_DNA"/>
</dbReference>
<protein>
    <submittedName>
        <fullName evidence="2">Peptidoglycan DD-metalloendopeptidase family protein</fullName>
    </submittedName>
</protein>
<accession>A0A947CVB0</accession>
<gene>
    <name evidence="2" type="ORF">KM312_03680</name>
</gene>
<dbReference type="Proteomes" id="UP000748108">
    <property type="component" value="Unassembled WGS sequence"/>
</dbReference>
<dbReference type="Pfam" id="PF01551">
    <property type="entry name" value="Peptidase_M23"/>
    <property type="match status" value="1"/>
</dbReference>
<name>A0A947CVB0_HYDSH</name>
<evidence type="ECO:0000259" key="1">
    <source>
        <dbReference type="Pfam" id="PF01551"/>
    </source>
</evidence>
<dbReference type="CDD" id="cd12797">
    <property type="entry name" value="M23_peptidase"/>
    <property type="match status" value="1"/>
</dbReference>
<reference evidence="2" key="1">
    <citation type="journal article" date="2021" name="Microbiology">
        <title>Metagenomic Analysis of the Microbial Community in the Underground Coal Fire Area (Kemerovo Region, Russia) Revealed Predominance of Thermophilic Members of the Phyla Deinococcus-thermus, Aquificae, and Firmicutes.</title>
        <authorList>
            <person name="Kadnikov V."/>
            <person name="Mardanov A.V."/>
            <person name="Beletsky A.V."/>
            <person name="Karnachuk O.V."/>
            <person name="Ravin N.V."/>
        </authorList>
    </citation>
    <scope>NUCLEOTIDE SEQUENCE</scope>
    <source>
        <strain evidence="2">RBS10-49</strain>
    </source>
</reference>
<dbReference type="AlphaFoldDB" id="A0A947CVB0"/>
<sequence length="213" mass="23840">MSADAMEAITVIGTRRLLREAHRSDTSASPGSVTSEGFIRRSSTSIRLHTYHSWELLGQRYAYDFLIRDDQGKTHRGNGRRLEDYYAFGAPICAPADGVVVAMRNNHRDCPWPGIIDPLAWSITGNYVLILHESGEYSLLVHLKKGSVRVRPGQKVRSGEVVEECGNWVTLPNLTSTFSFWTAPIYSTPREDPPPSGGGMKAALEHLFLFWYT</sequence>